<keyword evidence="2" id="KW-0489">Methyltransferase</keyword>
<dbReference type="EMBL" id="CP060587">
    <property type="protein sequence ID" value="QNL94624.1"/>
    <property type="molecule type" value="Genomic_DNA"/>
</dbReference>
<dbReference type="InterPro" id="IPR029063">
    <property type="entry name" value="SAM-dependent_MTases_sf"/>
</dbReference>
<protein>
    <submittedName>
        <fullName evidence="2">Class I SAM-dependent methyltransferase</fullName>
    </submittedName>
</protein>
<evidence type="ECO:0000313" key="2">
    <source>
        <dbReference type="EMBL" id="MBC9227178.1"/>
    </source>
</evidence>
<organism evidence="2 5">
    <name type="scientific">Aeromicrobium senzhongii</name>
    <dbReference type="NCBI Taxonomy" id="2663859"/>
    <lineage>
        <taxon>Bacteria</taxon>
        <taxon>Bacillati</taxon>
        <taxon>Actinomycetota</taxon>
        <taxon>Actinomycetes</taxon>
        <taxon>Propionibacteriales</taxon>
        <taxon>Nocardioidaceae</taxon>
        <taxon>Aeromicrobium</taxon>
    </lineage>
</organism>
<evidence type="ECO:0000256" key="1">
    <source>
        <dbReference type="ARBA" id="ARBA00022679"/>
    </source>
</evidence>
<keyword evidence="1 2" id="KW-0808">Transferase</keyword>
<gene>
    <name evidence="3" type="ORF">H9L21_01200</name>
    <name evidence="2" type="ORF">IBG24_12720</name>
</gene>
<dbReference type="GO" id="GO:0008168">
    <property type="term" value="F:methyltransferase activity"/>
    <property type="evidence" value="ECO:0007669"/>
    <property type="project" value="UniProtKB-KW"/>
</dbReference>
<sequence length="207" mass="23102">MDYSDGPSGEPPTAGLEYAQRLQRLSTRGWKRMLDVQAPYRWNLRRRLDGRILDVGCGTGRNLAHLSAESVGVDHNPHSIGVCRDRGLTAFTVEEFFADEDAHAPASYDGLLAAHLIEHLPAEDATEILASYLPAIKPGGTIMFITPQERGYASDSTHVAFTDFDALRQIADDLGLRETQRYSFPFPRVVGRVFTHNEFNFLAENPR</sequence>
<accession>A0A8I0EWZ4</accession>
<dbReference type="Gene3D" id="3.40.50.150">
    <property type="entry name" value="Vaccinia Virus protein VP39"/>
    <property type="match status" value="1"/>
</dbReference>
<reference evidence="2" key="1">
    <citation type="submission" date="2020-09" db="EMBL/GenBank/DDBJ databases">
        <title>Novel species in genus Aeromicrobium.</title>
        <authorList>
            <person name="Zhang G."/>
        </authorList>
    </citation>
    <scope>NUCLEOTIDE SEQUENCE</scope>
    <source>
        <strain evidence="4">zg-629</strain>
        <strain evidence="3">Zg-629</strain>
        <strain evidence="2">Zg-636</strain>
    </source>
</reference>
<dbReference type="PANTHER" id="PTHR43861:SF3">
    <property type="entry name" value="PUTATIVE (AFU_ORTHOLOGUE AFUA_2G14390)-RELATED"/>
    <property type="match status" value="1"/>
</dbReference>
<dbReference type="Proteomes" id="UP000620591">
    <property type="component" value="Unassembled WGS sequence"/>
</dbReference>
<dbReference type="CDD" id="cd02440">
    <property type="entry name" value="AdoMet_MTases"/>
    <property type="match status" value="1"/>
</dbReference>
<dbReference type="AlphaFoldDB" id="A0A8I0EWZ4"/>
<dbReference type="PANTHER" id="PTHR43861">
    <property type="entry name" value="TRANS-ACONITATE 2-METHYLTRANSFERASE-RELATED"/>
    <property type="match status" value="1"/>
</dbReference>
<dbReference type="SUPFAM" id="SSF53335">
    <property type="entry name" value="S-adenosyl-L-methionine-dependent methyltransferases"/>
    <property type="match status" value="1"/>
</dbReference>
<name>A0A8I0EWZ4_9ACTN</name>
<proteinExistence type="predicted"/>
<evidence type="ECO:0000313" key="5">
    <source>
        <dbReference type="Proteomes" id="UP000620591"/>
    </source>
</evidence>
<dbReference type="EMBL" id="JACTVM010000003">
    <property type="protein sequence ID" value="MBC9227178.1"/>
    <property type="molecule type" value="Genomic_DNA"/>
</dbReference>
<dbReference type="RefSeq" id="WP_154596020.1">
    <property type="nucleotide sequence ID" value="NZ_CP060587.1"/>
</dbReference>
<keyword evidence="4" id="KW-1185">Reference proteome</keyword>
<dbReference type="Proteomes" id="UP000515871">
    <property type="component" value="Chromosome"/>
</dbReference>
<evidence type="ECO:0000313" key="3">
    <source>
        <dbReference type="EMBL" id="QNL94624.1"/>
    </source>
</evidence>
<dbReference type="Pfam" id="PF13489">
    <property type="entry name" value="Methyltransf_23"/>
    <property type="match status" value="1"/>
</dbReference>
<evidence type="ECO:0000313" key="4">
    <source>
        <dbReference type="Proteomes" id="UP000515871"/>
    </source>
</evidence>
<dbReference type="GO" id="GO:0032259">
    <property type="term" value="P:methylation"/>
    <property type="evidence" value="ECO:0007669"/>
    <property type="project" value="UniProtKB-KW"/>
</dbReference>